<dbReference type="RefSeq" id="WP_073285963.1">
    <property type="nucleotide sequence ID" value="NZ_FRCP01000009.1"/>
</dbReference>
<reference evidence="2 3" key="1">
    <citation type="submission" date="2016-11" db="EMBL/GenBank/DDBJ databases">
        <authorList>
            <person name="Jaros S."/>
            <person name="Januszkiewicz K."/>
            <person name="Wedrychowicz H."/>
        </authorList>
    </citation>
    <scope>NUCLEOTIDE SEQUENCE [LARGE SCALE GENOMIC DNA]</scope>
    <source>
        <strain evidence="2 3">DSM 15930</strain>
    </source>
</reference>
<keyword evidence="3" id="KW-1185">Reference proteome</keyword>
<evidence type="ECO:0000313" key="2">
    <source>
        <dbReference type="EMBL" id="SHM36350.1"/>
    </source>
</evidence>
<dbReference type="EMBL" id="FRCP01000009">
    <property type="protein sequence ID" value="SHM36350.1"/>
    <property type="molecule type" value="Genomic_DNA"/>
</dbReference>
<dbReference type="SUPFAM" id="SSF159894">
    <property type="entry name" value="YgaC/TfoX-N like"/>
    <property type="match status" value="1"/>
</dbReference>
<dbReference type="Proteomes" id="UP000184038">
    <property type="component" value="Unassembled WGS sequence"/>
</dbReference>
<evidence type="ECO:0000259" key="1">
    <source>
        <dbReference type="Pfam" id="PF04993"/>
    </source>
</evidence>
<protein>
    <submittedName>
        <fullName evidence="2">TfoX N-terminal domain-containing protein</fullName>
    </submittedName>
</protein>
<organism evidence="2 3">
    <name type="scientific">Anaerosporobacter mobilis DSM 15930</name>
    <dbReference type="NCBI Taxonomy" id="1120996"/>
    <lineage>
        <taxon>Bacteria</taxon>
        <taxon>Bacillati</taxon>
        <taxon>Bacillota</taxon>
        <taxon>Clostridia</taxon>
        <taxon>Lachnospirales</taxon>
        <taxon>Lachnospiraceae</taxon>
        <taxon>Anaerosporobacter</taxon>
    </lineage>
</organism>
<feature type="domain" description="TfoX N-terminal" evidence="1">
    <location>
        <begin position="13"/>
        <end position="92"/>
    </location>
</feature>
<sequence>MASSMEFVEYVCEQIAGGGEISYKKMFGEFGVYCNNKVIGMICKDQFFLKKTSFGENRLGCDAGEAPPYANAKPYFLIETLDDREFLADLIAGTCEELPMPRPKKKKVSL</sequence>
<name>A0A1M7I6K4_9FIRM</name>
<proteinExistence type="predicted"/>
<dbReference type="OrthoDB" id="9803291at2"/>
<dbReference type="Pfam" id="PF04993">
    <property type="entry name" value="TfoX_N"/>
    <property type="match status" value="1"/>
</dbReference>
<dbReference type="InterPro" id="IPR007076">
    <property type="entry name" value="TfoX_N"/>
</dbReference>
<dbReference type="STRING" id="1120996.SAMN02746066_01691"/>
<dbReference type="Gene3D" id="3.30.1460.30">
    <property type="entry name" value="YgaC/TfoX-N like chaperone"/>
    <property type="match status" value="1"/>
</dbReference>
<gene>
    <name evidence="2" type="ORF">SAMN02746066_01691</name>
</gene>
<dbReference type="AlphaFoldDB" id="A0A1M7I6K4"/>
<evidence type="ECO:0000313" key="3">
    <source>
        <dbReference type="Proteomes" id="UP000184038"/>
    </source>
</evidence>
<accession>A0A1M7I6K4</accession>